<name>A0ABR4G4X3_9EURO</name>
<comment type="caution">
    <text evidence="6">The sequence shown here is derived from an EMBL/GenBank/DDBJ whole genome shotgun (WGS) entry which is preliminary data.</text>
</comment>
<feature type="region of interest" description="Disordered" evidence="5">
    <location>
        <begin position="161"/>
        <end position="270"/>
    </location>
</feature>
<feature type="region of interest" description="Disordered" evidence="5">
    <location>
        <begin position="1"/>
        <end position="91"/>
    </location>
</feature>
<feature type="compositionally biased region" description="Basic and acidic residues" evidence="5">
    <location>
        <begin position="566"/>
        <end position="595"/>
    </location>
</feature>
<organism evidence="6 7">
    <name type="scientific">Aspergillus keveii</name>
    <dbReference type="NCBI Taxonomy" id="714993"/>
    <lineage>
        <taxon>Eukaryota</taxon>
        <taxon>Fungi</taxon>
        <taxon>Dikarya</taxon>
        <taxon>Ascomycota</taxon>
        <taxon>Pezizomycotina</taxon>
        <taxon>Eurotiomycetes</taxon>
        <taxon>Eurotiomycetidae</taxon>
        <taxon>Eurotiales</taxon>
        <taxon>Aspergillaceae</taxon>
        <taxon>Aspergillus</taxon>
        <taxon>Aspergillus subgen. Nidulantes</taxon>
    </lineage>
</organism>
<feature type="compositionally biased region" description="Low complexity" evidence="5">
    <location>
        <begin position="393"/>
        <end position="426"/>
    </location>
</feature>
<feature type="compositionally biased region" description="Polar residues" evidence="5">
    <location>
        <begin position="601"/>
        <end position="611"/>
    </location>
</feature>
<feature type="compositionally biased region" description="Basic and acidic residues" evidence="5">
    <location>
        <begin position="748"/>
        <end position="758"/>
    </location>
</feature>
<feature type="region of interest" description="Disordered" evidence="5">
    <location>
        <begin position="382"/>
        <end position="430"/>
    </location>
</feature>
<feature type="region of interest" description="Disordered" evidence="5">
    <location>
        <begin position="470"/>
        <end position="507"/>
    </location>
</feature>
<feature type="region of interest" description="Disordered" evidence="5">
    <location>
        <begin position="520"/>
        <end position="822"/>
    </location>
</feature>
<evidence type="ECO:0000256" key="2">
    <source>
        <dbReference type="ARBA" id="ARBA00010402"/>
    </source>
</evidence>
<dbReference type="InterPro" id="IPR039301">
    <property type="entry name" value="Sip5/DA2"/>
</dbReference>
<feature type="region of interest" description="Disordered" evidence="5">
    <location>
        <begin position="322"/>
        <end position="347"/>
    </location>
</feature>
<feature type="compositionally biased region" description="Basic and acidic residues" evidence="5">
    <location>
        <begin position="62"/>
        <end position="91"/>
    </location>
</feature>
<keyword evidence="7" id="KW-1185">Reference proteome</keyword>
<feature type="compositionally biased region" description="Basic and acidic residues" evidence="5">
    <location>
        <begin position="34"/>
        <end position="44"/>
    </location>
</feature>
<evidence type="ECO:0000256" key="3">
    <source>
        <dbReference type="ARBA" id="ARBA00020215"/>
    </source>
</evidence>
<evidence type="ECO:0000313" key="7">
    <source>
        <dbReference type="Proteomes" id="UP001610563"/>
    </source>
</evidence>
<reference evidence="6 7" key="1">
    <citation type="submission" date="2024-07" db="EMBL/GenBank/DDBJ databases">
        <title>Section-level genome sequencing and comparative genomics of Aspergillus sections Usti and Cavernicolus.</title>
        <authorList>
            <consortium name="Lawrence Berkeley National Laboratory"/>
            <person name="Nybo J.L."/>
            <person name="Vesth T.C."/>
            <person name="Theobald S."/>
            <person name="Frisvad J.C."/>
            <person name="Larsen T.O."/>
            <person name="Kjaerboelling I."/>
            <person name="Rothschild-Mancinelli K."/>
            <person name="Lyhne E.K."/>
            <person name="Kogle M.E."/>
            <person name="Barry K."/>
            <person name="Clum A."/>
            <person name="Na H."/>
            <person name="Ledsgaard L."/>
            <person name="Lin J."/>
            <person name="Lipzen A."/>
            <person name="Kuo A."/>
            <person name="Riley R."/>
            <person name="Mondo S."/>
            <person name="Labutti K."/>
            <person name="Haridas S."/>
            <person name="Pangalinan J."/>
            <person name="Salamov A.A."/>
            <person name="Simmons B.A."/>
            <person name="Magnuson J.K."/>
            <person name="Chen J."/>
            <person name="Drula E."/>
            <person name="Henrissat B."/>
            <person name="Wiebenga A."/>
            <person name="Lubbers R.J."/>
            <person name="Gomes A.C."/>
            <person name="Makela M.R."/>
            <person name="Stajich J."/>
            <person name="Grigoriev I.V."/>
            <person name="Mortensen U.H."/>
            <person name="De Vries R.P."/>
            <person name="Baker S.E."/>
            <person name="Andersen M.R."/>
        </authorList>
    </citation>
    <scope>NUCLEOTIDE SEQUENCE [LARGE SCALE GENOMIC DNA]</scope>
    <source>
        <strain evidence="6 7">CBS 209.92</strain>
    </source>
</reference>
<evidence type="ECO:0000256" key="5">
    <source>
        <dbReference type="SAM" id="MobiDB-lite"/>
    </source>
</evidence>
<feature type="compositionally biased region" description="Polar residues" evidence="5">
    <location>
        <begin position="192"/>
        <end position="203"/>
    </location>
</feature>
<protein>
    <recommendedName>
        <fullName evidence="4">Protein SIP5</fullName>
    </recommendedName>
    <alternativeName>
        <fullName evidence="3">Protein sip5</fullName>
    </alternativeName>
</protein>
<feature type="compositionally biased region" description="Low complexity" evidence="5">
    <location>
        <begin position="716"/>
        <end position="729"/>
    </location>
</feature>
<evidence type="ECO:0000256" key="1">
    <source>
        <dbReference type="ARBA" id="ARBA00003453"/>
    </source>
</evidence>
<feature type="compositionally biased region" description="Low complexity" evidence="5">
    <location>
        <begin position="672"/>
        <end position="682"/>
    </location>
</feature>
<dbReference type="PANTHER" id="PTHR31315:SF1">
    <property type="entry name" value="PROTEIN SIP5"/>
    <property type="match status" value="1"/>
</dbReference>
<accession>A0ABR4G4X3</accession>
<feature type="compositionally biased region" description="Polar residues" evidence="5">
    <location>
        <begin position="247"/>
        <end position="260"/>
    </location>
</feature>
<sequence length="822" mass="88779">MGNSQTKETRPSLSQSSRRSHQWGSSGSQGRSPYGDRHHSEGSRSHRSSRPDLSLLGIGGSSERDVATILDHRRETKQEREARRLEKERTARLKERERSMKEEHVDGGYLVTQGVYTGTEDFNKAVVRQLMIERRLAPFWRGLNDFSDSWTEHQLMAVARGLPIPPPDEIPPELEYRNPPKASEDAREASDTRSIQHLTVPITSRSASYGSDASHSSTPAHSLPSPSPIASGTSSSPLFRSRAKTLASLTSSRHSSQTETIPREIQLPRDPFVNGQPIEAYLYKDASECPICFLYYPPYLNRTRCCDQPICSECFVQIKRPDPHPPEHADSDSNAPTPAAETERAENQEIQLVSEPAACPFCVQPEFGVTYAPPSFRRGLSYASDPNGRPSIATPLSSTSSLSSGTAPAPATTTTGRRRATSLSASDPTVITTDKVRPDWAQKLANARAHAARRSAAATALHTAAYLMNSSNASGNDSRGFGLGRRGVMRRHGGQESPGTPGRSGSPALQALAFLTDRRAPGQETDSAEEGTGNLAPPRNSSRRTRIDDLEDMMMMEAIRLSLASEEERRKREEKGARKEAKKREKEVKKAEKMARKAGLYSNNASSSALESPSDARLGKVASSSSSFTGEDTASSGKGKAVERASSPTGNADQTDSAGSDDVSPGVAEYLQPQSSSSGPPSTLREPSKPSHLRHVSSASSSFSSLVESMAEEHGSSSQTGEGTSSSTEPLFNFRSLAAVIGDEDKPDESSEHIEDTTTPRSTVEGSASNATGPASEPPTPEADAAVQEGQRVEENQESFIPKEIEARSVEITHGRNPETTS</sequence>
<comment type="function">
    <text evidence="1">May negatively regulate the SNF1 kinase.</text>
</comment>
<evidence type="ECO:0000313" key="6">
    <source>
        <dbReference type="EMBL" id="KAL2794072.1"/>
    </source>
</evidence>
<feature type="compositionally biased region" description="Low complexity" evidence="5">
    <location>
        <begin position="204"/>
        <end position="217"/>
    </location>
</feature>
<gene>
    <name evidence="6" type="ORF">BJX66DRAFT_208130</name>
</gene>
<dbReference type="Proteomes" id="UP001610563">
    <property type="component" value="Unassembled WGS sequence"/>
</dbReference>
<comment type="similarity">
    <text evidence="2">Belongs to the SIP5 family.</text>
</comment>
<dbReference type="CDD" id="cd24139">
    <property type="entry name" value="SIP5-like"/>
    <property type="match status" value="1"/>
</dbReference>
<feature type="compositionally biased region" description="Polar residues" evidence="5">
    <location>
        <begin position="622"/>
        <end position="636"/>
    </location>
</feature>
<feature type="compositionally biased region" description="Polar residues" evidence="5">
    <location>
        <begin position="759"/>
        <end position="773"/>
    </location>
</feature>
<feature type="compositionally biased region" description="Basic and acidic residues" evidence="5">
    <location>
        <begin position="322"/>
        <end position="331"/>
    </location>
</feature>
<feature type="compositionally biased region" description="Low complexity" evidence="5">
    <location>
        <begin position="228"/>
        <end position="237"/>
    </location>
</feature>
<feature type="compositionally biased region" description="Polar residues" evidence="5">
    <location>
        <begin position="1"/>
        <end position="31"/>
    </location>
</feature>
<proteinExistence type="inferred from homology"/>
<dbReference type="PANTHER" id="PTHR31315">
    <property type="entry name" value="PROTEIN SIP5"/>
    <property type="match status" value="1"/>
</dbReference>
<dbReference type="EMBL" id="JBFTWV010000049">
    <property type="protein sequence ID" value="KAL2794072.1"/>
    <property type="molecule type" value="Genomic_DNA"/>
</dbReference>
<feature type="compositionally biased region" description="Basic and acidic residues" evidence="5">
    <location>
        <begin position="791"/>
        <end position="822"/>
    </location>
</feature>
<feature type="compositionally biased region" description="Basic and acidic residues" evidence="5">
    <location>
        <begin position="174"/>
        <end position="191"/>
    </location>
</feature>
<feature type="compositionally biased region" description="Polar residues" evidence="5">
    <location>
        <begin position="646"/>
        <end position="658"/>
    </location>
</feature>
<evidence type="ECO:0000256" key="4">
    <source>
        <dbReference type="ARBA" id="ARBA00021336"/>
    </source>
</evidence>
<feature type="compositionally biased region" description="Low complexity" evidence="5">
    <location>
        <begin position="696"/>
        <end position="709"/>
    </location>
</feature>